<evidence type="ECO:0000256" key="5">
    <source>
        <dbReference type="ARBA" id="ARBA00023136"/>
    </source>
</evidence>
<dbReference type="GO" id="GO:0016020">
    <property type="term" value="C:membrane"/>
    <property type="evidence" value="ECO:0007669"/>
    <property type="project" value="UniProtKB-SubCell"/>
</dbReference>
<proteinExistence type="predicted"/>
<reference evidence="8" key="1">
    <citation type="submission" date="2013-02" db="EMBL/GenBank/DDBJ databases">
        <authorList>
            <consortium name="The Broad Institute Genome Sequencing Platform"/>
            <person name="Cuomo C."/>
            <person name="Becnel J."/>
            <person name="Sanscrainte N."/>
            <person name="Walker B."/>
            <person name="Young S.K."/>
            <person name="Zeng Q."/>
            <person name="Gargeya S."/>
            <person name="Fitzgerald M."/>
            <person name="Haas B."/>
            <person name="Abouelleil A."/>
            <person name="Alvarado L."/>
            <person name="Arachchi H.M."/>
            <person name="Berlin A.M."/>
            <person name="Chapman S.B."/>
            <person name="Dewar J."/>
            <person name="Goldberg J."/>
            <person name="Griggs A."/>
            <person name="Gujja S."/>
            <person name="Hansen M."/>
            <person name="Howarth C."/>
            <person name="Imamovic A."/>
            <person name="Larimer J."/>
            <person name="McCowan C."/>
            <person name="Murphy C."/>
            <person name="Neiman D."/>
            <person name="Pearson M."/>
            <person name="Priest M."/>
            <person name="Roberts A."/>
            <person name="Saif S."/>
            <person name="Shea T."/>
            <person name="Sisk P."/>
            <person name="Sykes S."/>
            <person name="Wortman J."/>
            <person name="Nusbaum C."/>
            <person name="Birren B."/>
        </authorList>
    </citation>
    <scope>NUCLEOTIDE SEQUENCE [LARGE SCALE GENOMIC DNA]</scope>
    <source>
        <strain evidence="8">PRA339</strain>
    </source>
</reference>
<dbReference type="HOGENOM" id="CLU_2482903_0_0_1"/>
<dbReference type="EMBL" id="KK365497">
    <property type="protein sequence ID" value="KCZ78988.1"/>
    <property type="molecule type" value="Genomic_DNA"/>
</dbReference>
<sequence length="87" mass="9622">MFELNELTWNNITIEVKTKGKNLRILDNVSGKAKAGRMHIIMGPSGSGKSTLINTLMGHVPFEFRTSGEILVDDAERKNSFKSMVGL</sequence>
<protein>
    <recommendedName>
        <fullName evidence="6">ABC transporter domain-containing protein</fullName>
    </recommendedName>
</protein>
<evidence type="ECO:0000313" key="7">
    <source>
        <dbReference type="EMBL" id="KCZ78988.1"/>
    </source>
</evidence>
<name>A0A059EVF1_9MICR</name>
<evidence type="ECO:0000256" key="2">
    <source>
        <dbReference type="ARBA" id="ARBA00022448"/>
    </source>
</evidence>
<dbReference type="InterPro" id="IPR027417">
    <property type="entry name" value="P-loop_NTPase"/>
</dbReference>
<dbReference type="GO" id="GO:0016887">
    <property type="term" value="F:ATP hydrolysis activity"/>
    <property type="evidence" value="ECO:0007669"/>
    <property type="project" value="InterPro"/>
</dbReference>
<gene>
    <name evidence="7" type="ORF">H312_03629</name>
</gene>
<keyword evidence="8" id="KW-1185">Reference proteome</keyword>
<feature type="domain" description="ABC transporter" evidence="6">
    <location>
        <begin position="26"/>
        <end position="79"/>
    </location>
</feature>
<evidence type="ECO:0000256" key="3">
    <source>
        <dbReference type="ARBA" id="ARBA00022692"/>
    </source>
</evidence>
<evidence type="ECO:0000313" key="8">
    <source>
        <dbReference type="Proteomes" id="UP000030655"/>
    </source>
</evidence>
<keyword evidence="4" id="KW-1133">Transmembrane helix</keyword>
<dbReference type="SUPFAM" id="SSF52540">
    <property type="entry name" value="P-loop containing nucleoside triphosphate hydrolases"/>
    <property type="match status" value="1"/>
</dbReference>
<dbReference type="InterPro" id="IPR003439">
    <property type="entry name" value="ABC_transporter-like_ATP-bd"/>
</dbReference>
<comment type="subcellular location">
    <subcellularLocation>
        <location evidence="1">Membrane</location>
        <topology evidence="1">Multi-pass membrane protein</topology>
    </subcellularLocation>
</comment>
<accession>A0A059EVF1</accession>
<dbReference type="PANTHER" id="PTHR48041:SF139">
    <property type="entry name" value="PROTEIN SCARLET"/>
    <property type="match status" value="1"/>
</dbReference>
<dbReference type="OrthoDB" id="2141921at2759"/>
<dbReference type="Gene3D" id="3.40.50.300">
    <property type="entry name" value="P-loop containing nucleotide triphosphate hydrolases"/>
    <property type="match status" value="1"/>
</dbReference>
<dbReference type="AlphaFoldDB" id="A0A059EVF1"/>
<dbReference type="GO" id="GO:0005524">
    <property type="term" value="F:ATP binding"/>
    <property type="evidence" value="ECO:0007669"/>
    <property type="project" value="InterPro"/>
</dbReference>
<dbReference type="STRING" id="1288291.A0A059EVF1"/>
<organism evidence="7 8">
    <name type="scientific">Anncaliia algerae PRA339</name>
    <dbReference type="NCBI Taxonomy" id="1288291"/>
    <lineage>
        <taxon>Eukaryota</taxon>
        <taxon>Fungi</taxon>
        <taxon>Fungi incertae sedis</taxon>
        <taxon>Microsporidia</taxon>
        <taxon>Tubulinosematoidea</taxon>
        <taxon>Tubulinosematidae</taxon>
        <taxon>Anncaliia</taxon>
    </lineage>
</organism>
<dbReference type="VEuPathDB" id="MicrosporidiaDB:H312_03629"/>
<dbReference type="InterPro" id="IPR050352">
    <property type="entry name" value="ABCG_transporters"/>
</dbReference>
<dbReference type="Pfam" id="PF00005">
    <property type="entry name" value="ABC_tran"/>
    <property type="match status" value="1"/>
</dbReference>
<keyword evidence="3" id="KW-0812">Transmembrane</keyword>
<reference evidence="7 8" key="2">
    <citation type="submission" date="2014-03" db="EMBL/GenBank/DDBJ databases">
        <title>The Genome Sequence of Anncaliia algerae insect isolate PRA339.</title>
        <authorList>
            <consortium name="The Broad Institute Genome Sequencing Platform"/>
            <consortium name="The Broad Institute Genome Sequencing Center for Infectious Disease"/>
            <person name="Cuomo C."/>
            <person name="Becnel J."/>
            <person name="Sanscrainte N."/>
            <person name="Walker B."/>
            <person name="Young S.K."/>
            <person name="Zeng Q."/>
            <person name="Gargeya S."/>
            <person name="Fitzgerald M."/>
            <person name="Haas B."/>
            <person name="Abouelleil A."/>
            <person name="Alvarado L."/>
            <person name="Arachchi H.M."/>
            <person name="Berlin A.M."/>
            <person name="Chapman S.B."/>
            <person name="Dewar J."/>
            <person name="Goldberg J."/>
            <person name="Griggs A."/>
            <person name="Gujja S."/>
            <person name="Hansen M."/>
            <person name="Howarth C."/>
            <person name="Imamovic A."/>
            <person name="Larimer J."/>
            <person name="McCowan C."/>
            <person name="Murphy C."/>
            <person name="Neiman D."/>
            <person name="Pearson M."/>
            <person name="Priest M."/>
            <person name="Roberts A."/>
            <person name="Saif S."/>
            <person name="Shea T."/>
            <person name="Sisk P."/>
            <person name="Sykes S."/>
            <person name="Wortman J."/>
            <person name="Nusbaum C."/>
            <person name="Birren B."/>
        </authorList>
    </citation>
    <scope>NUCLEOTIDE SEQUENCE [LARGE SCALE GENOMIC DNA]</scope>
    <source>
        <strain evidence="7 8">PRA339</strain>
    </source>
</reference>
<evidence type="ECO:0000256" key="4">
    <source>
        <dbReference type="ARBA" id="ARBA00022989"/>
    </source>
</evidence>
<dbReference type="PANTHER" id="PTHR48041">
    <property type="entry name" value="ABC TRANSPORTER G FAMILY MEMBER 28"/>
    <property type="match status" value="1"/>
</dbReference>
<keyword evidence="5" id="KW-0472">Membrane</keyword>
<evidence type="ECO:0000259" key="6">
    <source>
        <dbReference type="Pfam" id="PF00005"/>
    </source>
</evidence>
<dbReference type="Proteomes" id="UP000030655">
    <property type="component" value="Unassembled WGS sequence"/>
</dbReference>
<evidence type="ECO:0000256" key="1">
    <source>
        <dbReference type="ARBA" id="ARBA00004141"/>
    </source>
</evidence>
<dbReference type="GO" id="GO:0042626">
    <property type="term" value="F:ATPase-coupled transmembrane transporter activity"/>
    <property type="evidence" value="ECO:0007669"/>
    <property type="project" value="TreeGrafter"/>
</dbReference>
<keyword evidence="2" id="KW-0813">Transport</keyword>